<keyword evidence="7 8" id="KW-0472">Membrane</keyword>
<dbReference type="Pfam" id="PF00873">
    <property type="entry name" value="ACR_tran"/>
    <property type="match status" value="1"/>
</dbReference>
<evidence type="ECO:0000313" key="9">
    <source>
        <dbReference type="EMBL" id="ROP83497.1"/>
    </source>
</evidence>
<dbReference type="GO" id="GO:0005886">
    <property type="term" value="C:plasma membrane"/>
    <property type="evidence" value="ECO:0007669"/>
    <property type="project" value="UniProtKB-SubCell"/>
</dbReference>
<proteinExistence type="predicted"/>
<dbReference type="PANTHER" id="PTHR32063">
    <property type="match status" value="1"/>
</dbReference>
<dbReference type="AlphaFoldDB" id="A0A3N1KW88"/>
<dbReference type="Gene3D" id="3.30.2090.10">
    <property type="entry name" value="Multidrug efflux transporter AcrB TolC docking domain, DN and DC subdomains"/>
    <property type="match status" value="2"/>
</dbReference>
<evidence type="ECO:0000313" key="10">
    <source>
        <dbReference type="Proteomes" id="UP000278222"/>
    </source>
</evidence>
<feature type="transmembrane region" description="Helical" evidence="8">
    <location>
        <begin position="387"/>
        <end position="411"/>
    </location>
</feature>
<feature type="transmembrane region" description="Helical" evidence="8">
    <location>
        <begin position="984"/>
        <end position="1010"/>
    </location>
</feature>
<reference evidence="9 10" key="1">
    <citation type="submission" date="2018-11" db="EMBL/GenBank/DDBJ databases">
        <title>Genomic Encyclopedia of Type Strains, Phase IV (KMG-IV): sequencing the most valuable type-strain genomes for metagenomic binning, comparative biology and taxonomic classification.</title>
        <authorList>
            <person name="Goeker M."/>
        </authorList>
    </citation>
    <scope>NUCLEOTIDE SEQUENCE [LARGE SCALE GENOMIC DNA]</scope>
    <source>
        <strain evidence="9 10">DSM 5900</strain>
    </source>
</reference>
<dbReference type="SUPFAM" id="SSF82714">
    <property type="entry name" value="Multidrug efflux transporter AcrB TolC docking domain, DN and DC subdomains"/>
    <property type="match status" value="2"/>
</dbReference>
<keyword evidence="4" id="KW-0997">Cell inner membrane</keyword>
<dbReference type="Gene3D" id="1.20.1640.10">
    <property type="entry name" value="Multidrug efflux transporter AcrB transmembrane domain"/>
    <property type="match status" value="2"/>
</dbReference>
<keyword evidence="3" id="KW-1003">Cell membrane</keyword>
<evidence type="ECO:0000256" key="5">
    <source>
        <dbReference type="ARBA" id="ARBA00022692"/>
    </source>
</evidence>
<keyword evidence="5 8" id="KW-0812">Transmembrane</keyword>
<dbReference type="PANTHER" id="PTHR32063:SF78">
    <property type="entry name" value="ACRB_ACRD_ACRF FAMILY PROTEIN"/>
    <property type="match status" value="1"/>
</dbReference>
<evidence type="ECO:0000256" key="3">
    <source>
        <dbReference type="ARBA" id="ARBA00022475"/>
    </source>
</evidence>
<dbReference type="Gene3D" id="3.30.70.1430">
    <property type="entry name" value="Multidrug efflux transporter AcrB pore domain"/>
    <property type="match status" value="2"/>
</dbReference>
<sequence>MSISTPFIERPVATILLAIGLFLVGMVAYIFLPVASLPAVDYPTIRVSASRPGADPEIMAATVAAPLERRLGAIAGVTEITSSSGVGSTSIVVQFDLGRDIDGAARDIQAAINAAAADLPSDLPSRPNFRKANPAAAPVIILSMTSQSLPPSELYDLADSILVQRLSQVEGVAEVTVNGAEQPAIRVRVDPNRLAAMGLGLDTVRQAIAQASVVNPVGTLEGPRQATFILTDGQLRTAEQFKHVVVRTEGTTVVRLGDIAIVEDGVRNARSAGWVGAQRGILIVINRQADANVIRTVDQIKAELPELEMLLPAGVKLGILSDRTTTIRASVDEMQFTLALSIGLVTLVVLLFLRRTTPTVAAALTVPLSLAGTFGLMWLAGYTVNNLTLMALVIAVGFVVDDAIVMIENVYSNLEKGMQPLQAAIEGARQIGFTVVSISISLVAAFVPIIFMPGIIGRLFREFAMTMTFAILVSMVVSLTLTPMICGQFLKRPPRRGENWLDRRVEPLLDGMVAGYGRTLTWALRHRLLMLLVFFATMAGTAWLYVQLPKGFFPQDDTGLIFAGTRASPDVSFQTMLGLQQQAAEIIAGDPAIAAFGSFVGGGSQSNSGRMFISLKPLAERGASSLQVVNRLRPKLAAIPGLQVFLMPQQDLRVGGRSANASYQYTLWTEDLNALKTWAPQVLERLRQVPNVVDVNTDREQTGLQVNVSIDREAAARLGVSISSVGTALNNAFAQRQVSIIYTQRNQYRVIFEVEPRFATDPTALSRIYATAADGTQVPLTAVTRRTTGTAPLSVAHRGQFPSTTISFNLAPEAGLDETLAAVDRAVAEMHMPDVIRAGFDGDAGAFAQSSNSQLILILGAILVIYLVLGILYEDLLHPLTILSTLPSAGLGALMSLKLAQMELSIIAMIGIILLVGIVKKNGIMMVDFALEAERKRGLSPADAIHEACLERFRPILMTTLAALFGAIPLAIATGIGAELRRPLGITIVGGLFVSQVLTLYTTPVIYLMLDRLRRRPAPAPLPAPAE</sequence>
<keyword evidence="10" id="KW-1185">Reference proteome</keyword>
<dbReference type="SUPFAM" id="SSF82866">
    <property type="entry name" value="Multidrug efflux transporter AcrB transmembrane domain"/>
    <property type="match status" value="2"/>
</dbReference>
<evidence type="ECO:0000256" key="8">
    <source>
        <dbReference type="SAM" id="Phobius"/>
    </source>
</evidence>
<feature type="transmembrane region" description="Helical" evidence="8">
    <location>
        <begin position="334"/>
        <end position="353"/>
    </location>
</feature>
<feature type="transmembrane region" description="Helical" evidence="8">
    <location>
        <begin position="360"/>
        <end position="381"/>
    </location>
</feature>
<evidence type="ECO:0000256" key="6">
    <source>
        <dbReference type="ARBA" id="ARBA00022989"/>
    </source>
</evidence>
<dbReference type="Gene3D" id="3.30.70.1320">
    <property type="entry name" value="Multidrug efflux transporter AcrB pore domain like"/>
    <property type="match status" value="1"/>
</dbReference>
<dbReference type="FunFam" id="3.30.70.1430:FF:000001">
    <property type="entry name" value="Efflux pump membrane transporter"/>
    <property type="match status" value="1"/>
</dbReference>
<feature type="transmembrane region" description="Helical" evidence="8">
    <location>
        <begin position="855"/>
        <end position="873"/>
    </location>
</feature>
<feature type="transmembrane region" description="Helical" evidence="8">
    <location>
        <begin position="431"/>
        <end position="451"/>
    </location>
</feature>
<dbReference type="RefSeq" id="WP_123693131.1">
    <property type="nucleotide sequence ID" value="NZ_AP019700.1"/>
</dbReference>
<feature type="transmembrane region" description="Helical" evidence="8">
    <location>
        <begin position="463"/>
        <end position="486"/>
    </location>
</feature>
<dbReference type="EMBL" id="RJKX01000016">
    <property type="protein sequence ID" value="ROP83497.1"/>
    <property type="molecule type" value="Genomic_DNA"/>
</dbReference>
<dbReference type="GO" id="GO:0042910">
    <property type="term" value="F:xenobiotic transmembrane transporter activity"/>
    <property type="evidence" value="ECO:0007669"/>
    <property type="project" value="TreeGrafter"/>
</dbReference>
<dbReference type="InterPro" id="IPR001036">
    <property type="entry name" value="Acrflvin-R"/>
</dbReference>
<dbReference type="OrthoDB" id="9806532at2"/>
<keyword evidence="6 8" id="KW-1133">Transmembrane helix</keyword>
<feature type="transmembrane region" description="Helical" evidence="8">
    <location>
        <begin position="528"/>
        <end position="546"/>
    </location>
</feature>
<feature type="transmembrane region" description="Helical" evidence="8">
    <location>
        <begin position="12"/>
        <end position="32"/>
    </location>
</feature>
<dbReference type="FunFam" id="1.20.1640.10:FF:000001">
    <property type="entry name" value="Efflux pump membrane transporter"/>
    <property type="match status" value="1"/>
</dbReference>
<evidence type="ECO:0000256" key="1">
    <source>
        <dbReference type="ARBA" id="ARBA00004429"/>
    </source>
</evidence>
<feature type="transmembrane region" description="Helical" evidence="8">
    <location>
        <begin position="956"/>
        <end position="978"/>
    </location>
</feature>
<comment type="subcellular location">
    <subcellularLocation>
        <location evidence="1">Cell inner membrane</location>
        <topology evidence="1">Multi-pass membrane protein</topology>
    </subcellularLocation>
</comment>
<dbReference type="SUPFAM" id="SSF82693">
    <property type="entry name" value="Multidrug efflux transporter AcrB pore domain, PN1, PN2, PC1 and PC2 subdomains"/>
    <property type="match status" value="4"/>
</dbReference>
<evidence type="ECO:0000256" key="2">
    <source>
        <dbReference type="ARBA" id="ARBA00022448"/>
    </source>
</evidence>
<gene>
    <name evidence="9" type="ORF">EDC65_4145</name>
</gene>
<feature type="transmembrane region" description="Helical" evidence="8">
    <location>
        <begin position="906"/>
        <end position="931"/>
    </location>
</feature>
<name>A0A3N1KW88_9PROT</name>
<comment type="caution">
    <text evidence="9">The sequence shown here is derived from an EMBL/GenBank/DDBJ whole genome shotgun (WGS) entry which is preliminary data.</text>
</comment>
<dbReference type="PRINTS" id="PR00702">
    <property type="entry name" value="ACRIFLAVINRP"/>
</dbReference>
<dbReference type="InterPro" id="IPR027463">
    <property type="entry name" value="AcrB_DN_DC_subdom"/>
</dbReference>
<evidence type="ECO:0000256" key="4">
    <source>
        <dbReference type="ARBA" id="ARBA00022519"/>
    </source>
</evidence>
<keyword evidence="2" id="KW-0813">Transport</keyword>
<organism evidence="9 10">
    <name type="scientific">Stella humosa</name>
    <dbReference type="NCBI Taxonomy" id="94"/>
    <lineage>
        <taxon>Bacteria</taxon>
        <taxon>Pseudomonadati</taxon>
        <taxon>Pseudomonadota</taxon>
        <taxon>Alphaproteobacteria</taxon>
        <taxon>Rhodospirillales</taxon>
        <taxon>Stellaceae</taxon>
        <taxon>Stella</taxon>
    </lineage>
</organism>
<protein>
    <submittedName>
        <fullName evidence="9">Multidrug efflux pump</fullName>
    </submittedName>
</protein>
<dbReference type="Proteomes" id="UP000278222">
    <property type="component" value="Unassembled WGS sequence"/>
</dbReference>
<evidence type="ECO:0000256" key="7">
    <source>
        <dbReference type="ARBA" id="ARBA00023136"/>
    </source>
</evidence>
<accession>A0A3N1KW88</accession>
<dbReference type="Gene3D" id="3.30.70.1440">
    <property type="entry name" value="Multidrug efflux transporter AcrB pore domain"/>
    <property type="match status" value="1"/>
</dbReference>